<evidence type="ECO:0000256" key="4">
    <source>
        <dbReference type="ARBA" id="ARBA00011738"/>
    </source>
</evidence>
<dbReference type="GeneID" id="103390516"/>
<evidence type="ECO:0000256" key="6">
    <source>
        <dbReference type="ARBA" id="ARBA00022801"/>
    </source>
</evidence>
<dbReference type="CTD" id="2717"/>
<comment type="function">
    <text evidence="14">Catalyzes the hydrolysis of glycosphingolipids and participates in their degradation in the lysosome.</text>
</comment>
<evidence type="ECO:0000256" key="3">
    <source>
        <dbReference type="ARBA" id="ARBA00009743"/>
    </source>
</evidence>
<dbReference type="CDD" id="cd14792">
    <property type="entry name" value="GH27"/>
    <property type="match status" value="1"/>
</dbReference>
<dbReference type="GO" id="GO:0072015">
    <property type="term" value="P:podocyte development"/>
    <property type="evidence" value="ECO:0007669"/>
    <property type="project" value="Ensembl"/>
</dbReference>
<evidence type="ECO:0000256" key="2">
    <source>
        <dbReference type="ARBA" id="ARBA00004371"/>
    </source>
</evidence>
<keyword evidence="6 15" id="KW-0378">Hydrolase</keyword>
<dbReference type="InterPro" id="IPR017853">
    <property type="entry name" value="GH"/>
</dbReference>
<dbReference type="FunCoup" id="A0A3P8UR54">
    <property type="interactions" value="440"/>
</dbReference>
<dbReference type="Gene3D" id="2.60.40.1180">
    <property type="entry name" value="Golgi alpha-mannosidase II"/>
    <property type="match status" value="1"/>
</dbReference>
<keyword evidence="11 15" id="KW-0326">Glycosidase</keyword>
<dbReference type="PANTHER" id="PTHR11452:SF14">
    <property type="entry name" value="ALPHA-GALACTOSIDASE A"/>
    <property type="match status" value="1"/>
</dbReference>
<evidence type="ECO:0000313" key="19">
    <source>
        <dbReference type="Proteomes" id="UP000265120"/>
    </source>
</evidence>
<dbReference type="PROSITE" id="PS00512">
    <property type="entry name" value="ALPHA_GALACTOSIDASE"/>
    <property type="match status" value="1"/>
</dbReference>
<evidence type="ECO:0000256" key="8">
    <source>
        <dbReference type="ARBA" id="ARBA00023157"/>
    </source>
</evidence>
<comment type="subcellular location">
    <subcellularLocation>
        <location evidence="2">Lysosome</location>
    </subcellularLocation>
</comment>
<feature type="signal peptide" evidence="16">
    <location>
        <begin position="1"/>
        <end position="16"/>
    </location>
</feature>
<keyword evidence="8 15" id="KW-1015">Disulfide bond</keyword>
<evidence type="ECO:0000256" key="10">
    <source>
        <dbReference type="ARBA" id="ARBA00023228"/>
    </source>
</evidence>
<comment type="catalytic activity">
    <reaction evidence="1">
        <text>Hydrolysis of terminal, non-reducing alpha-D-galactose residues in alpha-D-galactosides, including galactose oligosaccharides, galactomannans and galactolipids.</text>
        <dbReference type="EC" id="3.2.1.22"/>
    </reaction>
</comment>
<dbReference type="InterPro" id="IPR002241">
    <property type="entry name" value="Glyco_hydro_27"/>
</dbReference>
<dbReference type="PRINTS" id="PR00740">
    <property type="entry name" value="GLHYDRLASE27"/>
</dbReference>
<proteinExistence type="inferred from homology"/>
<organism evidence="18 19">
    <name type="scientific">Cynoglossus semilaevis</name>
    <name type="common">Tongue sole</name>
    <dbReference type="NCBI Taxonomy" id="244447"/>
    <lineage>
        <taxon>Eukaryota</taxon>
        <taxon>Metazoa</taxon>
        <taxon>Chordata</taxon>
        <taxon>Craniata</taxon>
        <taxon>Vertebrata</taxon>
        <taxon>Euteleostomi</taxon>
        <taxon>Actinopterygii</taxon>
        <taxon>Neopterygii</taxon>
        <taxon>Teleostei</taxon>
        <taxon>Neoteleostei</taxon>
        <taxon>Acanthomorphata</taxon>
        <taxon>Carangaria</taxon>
        <taxon>Pleuronectiformes</taxon>
        <taxon>Pleuronectoidei</taxon>
        <taxon>Cynoglossidae</taxon>
        <taxon>Cynoglossinae</taxon>
        <taxon>Cynoglossus</taxon>
    </lineage>
</organism>
<evidence type="ECO:0000256" key="12">
    <source>
        <dbReference type="ARBA" id="ARBA00051267"/>
    </source>
</evidence>
<keyword evidence="5 16" id="KW-0732">Signal</keyword>
<keyword evidence="10" id="KW-0458">Lysosome</keyword>
<comment type="similarity">
    <text evidence="3 15">Belongs to the glycosyl hydrolase 27 family.</text>
</comment>
<evidence type="ECO:0000256" key="7">
    <source>
        <dbReference type="ARBA" id="ARBA00023098"/>
    </source>
</evidence>
<evidence type="ECO:0000256" key="15">
    <source>
        <dbReference type="RuleBase" id="RU361168"/>
    </source>
</evidence>
<keyword evidence="9" id="KW-0325">Glycoprotein</keyword>
<reference evidence="18 19" key="1">
    <citation type="journal article" date="2014" name="Nat. Genet.">
        <title>Whole-genome sequence of a flatfish provides insights into ZW sex chromosome evolution and adaptation to a benthic lifestyle.</title>
        <authorList>
            <person name="Chen S."/>
            <person name="Zhang G."/>
            <person name="Shao C."/>
            <person name="Huang Q."/>
            <person name="Liu G."/>
            <person name="Zhang P."/>
            <person name="Song W."/>
            <person name="An N."/>
            <person name="Chalopin D."/>
            <person name="Volff J.N."/>
            <person name="Hong Y."/>
            <person name="Li Q."/>
            <person name="Sha Z."/>
            <person name="Zhou H."/>
            <person name="Xie M."/>
            <person name="Yu Q."/>
            <person name="Liu Y."/>
            <person name="Xiang H."/>
            <person name="Wang N."/>
            <person name="Wu K."/>
            <person name="Yang C."/>
            <person name="Zhou Q."/>
            <person name="Liao X."/>
            <person name="Yang L."/>
            <person name="Hu Q."/>
            <person name="Zhang J."/>
            <person name="Meng L."/>
            <person name="Jin L."/>
            <person name="Tian Y."/>
            <person name="Lian J."/>
            <person name="Yang J."/>
            <person name="Miao G."/>
            <person name="Liu S."/>
            <person name="Liang Z."/>
            <person name="Yan F."/>
            <person name="Li Y."/>
            <person name="Sun B."/>
            <person name="Zhang H."/>
            <person name="Zhang J."/>
            <person name="Zhu Y."/>
            <person name="Du M."/>
            <person name="Zhao Y."/>
            <person name="Schartl M."/>
            <person name="Tang Q."/>
            <person name="Wang J."/>
        </authorList>
    </citation>
    <scope>NUCLEOTIDE SEQUENCE</scope>
</reference>
<dbReference type="InParanoid" id="A0A3P8UR54"/>
<comment type="catalytic activity">
    <reaction evidence="13">
        <text>a globoside Gb3Cer (d18:1(4E)) + H2O = a beta-D-Gal-(1-&gt;4)-beta-D-Glc-(1&lt;-&gt;1)-Cer(d18:1(4E)) + D-galactose</text>
        <dbReference type="Rhea" id="RHEA:21112"/>
        <dbReference type="ChEBI" id="CHEBI:4139"/>
        <dbReference type="ChEBI" id="CHEBI:15377"/>
        <dbReference type="ChEBI" id="CHEBI:17950"/>
        <dbReference type="ChEBI" id="CHEBI:18313"/>
    </reaction>
    <physiologicalReaction direction="left-to-right" evidence="13">
        <dbReference type="Rhea" id="RHEA:21113"/>
    </physiologicalReaction>
</comment>
<dbReference type="STRING" id="244447.ENSCSEP00000002745"/>
<evidence type="ECO:0000256" key="13">
    <source>
        <dbReference type="ARBA" id="ARBA00051382"/>
    </source>
</evidence>
<accession>A0A3P8UR54</accession>
<keyword evidence="7" id="KW-0443">Lipid metabolism</keyword>
<dbReference type="GeneTree" id="ENSGT00390000008751"/>
<evidence type="ECO:0000256" key="14">
    <source>
        <dbReference type="ARBA" id="ARBA00056170"/>
    </source>
</evidence>
<keyword evidence="19" id="KW-1185">Reference proteome</keyword>
<dbReference type="GO" id="GO:0009311">
    <property type="term" value="P:oligosaccharide metabolic process"/>
    <property type="evidence" value="ECO:0007669"/>
    <property type="project" value="TreeGrafter"/>
</dbReference>
<feature type="domain" description="Alpha galactosidase A C-terminal" evidence="17">
    <location>
        <begin position="309"/>
        <end position="393"/>
    </location>
</feature>
<comment type="catalytic activity">
    <reaction evidence="12">
        <text>a globoside Gb3Cer + H2O = a beta-D-galactosyl-(1-&gt;4)-beta-D-glucosyl-(1&lt;-&gt;1)-ceramide + D-galactose</text>
        <dbReference type="Rhea" id="RHEA:48020"/>
        <dbReference type="ChEBI" id="CHEBI:4139"/>
        <dbReference type="ChEBI" id="CHEBI:15377"/>
        <dbReference type="ChEBI" id="CHEBI:79208"/>
        <dbReference type="ChEBI" id="CHEBI:88154"/>
    </reaction>
    <physiologicalReaction direction="left-to-right" evidence="12">
        <dbReference type="Rhea" id="RHEA:48021"/>
    </physiologicalReaction>
</comment>
<evidence type="ECO:0000256" key="11">
    <source>
        <dbReference type="ARBA" id="ARBA00023295"/>
    </source>
</evidence>
<dbReference type="Ensembl" id="ENSCSET00000002789.1">
    <property type="protein sequence ID" value="ENSCSEP00000002745.1"/>
    <property type="gene ID" value="ENSCSEG00000001824.1"/>
</dbReference>
<dbReference type="GO" id="GO:0016139">
    <property type="term" value="P:glycoside catabolic process"/>
    <property type="evidence" value="ECO:0007669"/>
    <property type="project" value="TreeGrafter"/>
</dbReference>
<dbReference type="SUPFAM" id="SSF51011">
    <property type="entry name" value="Glycosyl hydrolase domain"/>
    <property type="match status" value="1"/>
</dbReference>
<protein>
    <recommendedName>
        <fullName evidence="15">Alpha-galactosidase</fullName>
        <ecNumber evidence="15">3.2.1.-</ecNumber>
    </recommendedName>
</protein>
<evidence type="ECO:0000256" key="16">
    <source>
        <dbReference type="SAM" id="SignalP"/>
    </source>
</evidence>
<dbReference type="AlphaFoldDB" id="A0A3P8UR54"/>
<dbReference type="Pfam" id="PF17450">
    <property type="entry name" value="Melibiase_2_C"/>
    <property type="match status" value="1"/>
</dbReference>
<dbReference type="InterPro" id="IPR013785">
    <property type="entry name" value="Aldolase_TIM"/>
</dbReference>
<evidence type="ECO:0000259" key="17">
    <source>
        <dbReference type="Pfam" id="PF17450"/>
    </source>
</evidence>
<dbReference type="InterPro" id="IPR013780">
    <property type="entry name" value="Glyco_hydro_b"/>
</dbReference>
<evidence type="ECO:0000256" key="5">
    <source>
        <dbReference type="ARBA" id="ARBA00022729"/>
    </source>
</evidence>
<dbReference type="GO" id="GO:0005576">
    <property type="term" value="C:extracellular region"/>
    <property type="evidence" value="ECO:0007669"/>
    <property type="project" value="UniProtKB-ARBA"/>
</dbReference>
<dbReference type="EC" id="3.2.1.-" evidence="15"/>
<name>A0A3P8UR54_CYNSE</name>
<dbReference type="FunFam" id="2.60.40.1180:FF:000017">
    <property type="entry name" value="Alpha-galactosidase A"/>
    <property type="match status" value="1"/>
</dbReference>
<dbReference type="PANTHER" id="PTHR11452">
    <property type="entry name" value="ALPHA-GALACTOSIDASE/ALPHA-N-ACETYLGALACTOSAMINIDASE"/>
    <property type="match status" value="1"/>
</dbReference>
<dbReference type="GO" id="GO:0004557">
    <property type="term" value="F:alpha-galactosidase activity"/>
    <property type="evidence" value="ECO:0007669"/>
    <property type="project" value="UniProtKB-EC"/>
</dbReference>
<comment type="subunit">
    <text evidence="4 15">Homodimer.</text>
</comment>
<dbReference type="OrthoDB" id="5795902at2759"/>
<evidence type="ECO:0000313" key="18">
    <source>
        <dbReference type="Ensembl" id="ENSCSEP00000002745.1"/>
    </source>
</evidence>
<dbReference type="RefSeq" id="XP_008324625.1">
    <property type="nucleotide sequence ID" value="XM_008326403.3"/>
</dbReference>
<dbReference type="GO" id="GO:0046479">
    <property type="term" value="P:glycosphingolipid catabolic process"/>
    <property type="evidence" value="ECO:0007669"/>
    <property type="project" value="UniProtKB-ARBA"/>
</dbReference>
<dbReference type="GO" id="GO:0016020">
    <property type="term" value="C:membrane"/>
    <property type="evidence" value="ECO:0007669"/>
    <property type="project" value="GOC"/>
</dbReference>
<sequence length="435" mass="49687">MLVLGLVVLLAFKTEALNNGLALTPTMGWLHWERFMCNIDCAKDPDNCISEKLFMAMADMMVKDGWKDAGYEFVCIDDCWPSFERDAQGRMQADPVRFPGGIKKLADYVHSKGLKLGIYADVGRKTCGGYPGSLGYYETDAQTFADWEVDLLKFDGCYMDRTLIAEGYVNMSIALNKTGRSIVYSCEWPLYDWKVEMPDYPAIRDTCNHWRNYYDVYDSWQSVKYILDWTADHQDILVPVAGPGGWNDPDMLVIGNYGLSFAQQESQMALWAMMAAPLIMSNDLRDIDPRSKEVLQNKHIIAINQDSLGMQGYRTTQVNFFELWERRLSKNRLAIAILNNYEIGYPREFLISSSPTWKYCTKVCNVTQILPTYQELGIQTPTTNLTVKVKPSGTALLIIAPLNKASWDMDKKTLKKGLFGKWWKKTYAVKNNNSF</sequence>
<dbReference type="Pfam" id="PF16499">
    <property type="entry name" value="Melibiase_2"/>
    <property type="match status" value="1"/>
</dbReference>
<dbReference type="OMA" id="MTPTMGW"/>
<dbReference type="GO" id="GO:0097205">
    <property type="term" value="P:renal filtration"/>
    <property type="evidence" value="ECO:0007669"/>
    <property type="project" value="Ensembl"/>
</dbReference>
<evidence type="ECO:0000256" key="9">
    <source>
        <dbReference type="ARBA" id="ARBA00023180"/>
    </source>
</evidence>
<dbReference type="InterPro" id="IPR035373">
    <property type="entry name" value="Melibiase/NAGA_C"/>
</dbReference>
<dbReference type="Proteomes" id="UP000265120">
    <property type="component" value="Chromosome 15"/>
</dbReference>
<dbReference type="GO" id="GO:0005764">
    <property type="term" value="C:lysosome"/>
    <property type="evidence" value="ECO:0007669"/>
    <property type="project" value="UniProtKB-SubCell"/>
</dbReference>
<dbReference type="Gene3D" id="3.20.20.70">
    <property type="entry name" value="Aldolase class I"/>
    <property type="match status" value="1"/>
</dbReference>
<reference evidence="18" key="3">
    <citation type="submission" date="2025-09" db="UniProtKB">
        <authorList>
            <consortium name="Ensembl"/>
        </authorList>
    </citation>
    <scope>IDENTIFICATION</scope>
</reference>
<dbReference type="SUPFAM" id="SSF51445">
    <property type="entry name" value="(Trans)glycosidases"/>
    <property type="match status" value="1"/>
</dbReference>
<feature type="chain" id="PRO_5018096092" description="Alpha-galactosidase" evidence="16">
    <location>
        <begin position="17"/>
        <end position="435"/>
    </location>
</feature>
<evidence type="ECO:0000256" key="1">
    <source>
        <dbReference type="ARBA" id="ARBA00001255"/>
    </source>
</evidence>
<dbReference type="GO" id="GO:0061333">
    <property type="term" value="P:renal tubule morphogenesis"/>
    <property type="evidence" value="ECO:0007669"/>
    <property type="project" value="Ensembl"/>
</dbReference>
<dbReference type="KEGG" id="csem:103390516"/>
<reference evidence="18" key="2">
    <citation type="submission" date="2025-08" db="UniProtKB">
        <authorList>
            <consortium name="Ensembl"/>
        </authorList>
    </citation>
    <scope>IDENTIFICATION</scope>
</reference>
<dbReference type="FunFam" id="3.20.20.70:FF:000070">
    <property type="entry name" value="Alpha-galactosidase"/>
    <property type="match status" value="1"/>
</dbReference>
<dbReference type="InterPro" id="IPR000111">
    <property type="entry name" value="Glyco_hydro_27/36_CS"/>
</dbReference>